<dbReference type="GeneID" id="28977333"/>
<evidence type="ECO:0000256" key="1">
    <source>
        <dbReference type="ARBA" id="ARBA00002600"/>
    </source>
</evidence>
<dbReference type="OrthoDB" id="438553at2759"/>
<evidence type="ECO:0000256" key="3">
    <source>
        <dbReference type="ARBA" id="ARBA00010551"/>
    </source>
</evidence>
<dbReference type="UniPathway" id="UPA00251">
    <property type="reaction ID" value="UER00324"/>
</dbReference>
<protein>
    <recommendedName>
        <fullName evidence="4 11">Protoporphyrinogen oxidase</fullName>
        <ecNumber evidence="4 11">1.3.3.4</ecNumber>
    </recommendedName>
</protein>
<dbReference type="RefSeq" id="XP_018271620.1">
    <property type="nucleotide sequence ID" value="XM_018416885.1"/>
</dbReference>
<evidence type="ECO:0000259" key="12">
    <source>
        <dbReference type="Pfam" id="PF01593"/>
    </source>
</evidence>
<sequence length="483" mass="52587">MSAARQLTPKQHTLAILGAGLSGLSTAHYFLRALDPPARKLARIVVLEKEHRVGGWCRAHRYEGGKLLKPDEQPEGKGDVLAFETGPRSIRPQGLLGWLTIEMAHDLGLTLDSSLVVVPKSAPSARNRYLYTPPTLTLLPSSLLSTLKAIFTTPLIRRILPSLLLEPFRPRSPLHDAKDPGAADESVDGFFARRFGRTLADDMLSAMIHGIYAGDSRRLSVRAVFPQLWDAEREWGSVVLAGLFGSLARRKGWKEASAWRVRADEDVREMGRIKARIGASGDEGRRLVEAMEGASVWGVKGGVEGLTEALRDRLRSEGVEFWMGDKGRVEEVEKVGDRWKIRTTAGEVDATQVVTTNPQLLPPWLAPPPLPSATVSVVNLAFPDPSSSSSSSTSTSSDAAPARLFPPGFGYLIPRTVPSSHNPHRALGCIFDSDVLPNVDASAAQGLTKVSLLMGGSYWLDDDGKAEKKAREVVKTGTEMWQL</sequence>
<keyword evidence="6 11" id="KW-0274">FAD</keyword>
<name>A0A194S837_RHOGW</name>
<dbReference type="EMBL" id="KQ474078">
    <property type="protein sequence ID" value="KPV75571.1"/>
    <property type="molecule type" value="Genomic_DNA"/>
</dbReference>
<proteinExistence type="inferred from homology"/>
<organism evidence="13 14">
    <name type="scientific">Rhodotorula graminis (strain WP1)</name>
    <dbReference type="NCBI Taxonomy" id="578459"/>
    <lineage>
        <taxon>Eukaryota</taxon>
        <taxon>Fungi</taxon>
        <taxon>Dikarya</taxon>
        <taxon>Basidiomycota</taxon>
        <taxon>Pucciniomycotina</taxon>
        <taxon>Microbotryomycetes</taxon>
        <taxon>Sporidiobolales</taxon>
        <taxon>Sporidiobolaceae</taxon>
        <taxon>Rhodotorula</taxon>
    </lineage>
</organism>
<reference evidence="13 14" key="1">
    <citation type="journal article" date="2015" name="Front. Microbiol.">
        <title>Genome sequence of the plant growth promoting endophytic yeast Rhodotorula graminis WP1.</title>
        <authorList>
            <person name="Firrincieli A."/>
            <person name="Otillar R."/>
            <person name="Salamov A."/>
            <person name="Schmutz J."/>
            <person name="Khan Z."/>
            <person name="Redman R.S."/>
            <person name="Fleck N.D."/>
            <person name="Lindquist E."/>
            <person name="Grigoriev I.V."/>
            <person name="Doty S.L."/>
        </authorList>
    </citation>
    <scope>NUCLEOTIDE SEQUENCE [LARGE SCALE GENOMIC DNA]</scope>
    <source>
        <strain evidence="13 14">WP1</strain>
    </source>
</reference>
<evidence type="ECO:0000313" key="14">
    <source>
        <dbReference type="Proteomes" id="UP000053890"/>
    </source>
</evidence>
<dbReference type="InterPro" id="IPR036188">
    <property type="entry name" value="FAD/NAD-bd_sf"/>
</dbReference>
<evidence type="ECO:0000313" key="13">
    <source>
        <dbReference type="EMBL" id="KPV75571.1"/>
    </source>
</evidence>
<dbReference type="SUPFAM" id="SSF54373">
    <property type="entry name" value="FAD-linked reductases, C-terminal domain"/>
    <property type="match status" value="1"/>
</dbReference>
<comment type="catalytic activity">
    <reaction evidence="10 11">
        <text>protoporphyrinogen IX + 3 O2 = protoporphyrin IX + 3 H2O2</text>
        <dbReference type="Rhea" id="RHEA:25576"/>
        <dbReference type="ChEBI" id="CHEBI:15379"/>
        <dbReference type="ChEBI" id="CHEBI:16240"/>
        <dbReference type="ChEBI" id="CHEBI:57306"/>
        <dbReference type="ChEBI" id="CHEBI:57307"/>
        <dbReference type="EC" id="1.3.3.4"/>
    </reaction>
</comment>
<evidence type="ECO:0000256" key="8">
    <source>
        <dbReference type="ARBA" id="ARBA00023133"/>
    </source>
</evidence>
<dbReference type="Gene3D" id="3.50.50.60">
    <property type="entry name" value="FAD/NAD(P)-binding domain"/>
    <property type="match status" value="1"/>
</dbReference>
<dbReference type="InterPro" id="IPR004572">
    <property type="entry name" value="Protoporphyrinogen_oxidase"/>
</dbReference>
<keyword evidence="14" id="KW-1185">Reference proteome</keyword>
<dbReference type="Proteomes" id="UP000053890">
    <property type="component" value="Unassembled WGS sequence"/>
</dbReference>
<dbReference type="GO" id="GO:0006782">
    <property type="term" value="P:protoporphyrinogen IX biosynthetic process"/>
    <property type="evidence" value="ECO:0007669"/>
    <property type="project" value="UniProtKB-UniRule"/>
</dbReference>
<gene>
    <name evidence="13" type="ORF">RHOBADRAFT_53536</name>
</gene>
<comment type="cofactor">
    <cofactor evidence="11">
        <name>FAD</name>
        <dbReference type="ChEBI" id="CHEBI:57692"/>
    </cofactor>
    <text evidence="11">Binds 1 FAD per subunit.</text>
</comment>
<evidence type="ECO:0000256" key="10">
    <source>
        <dbReference type="ARBA" id="ARBA00047554"/>
    </source>
</evidence>
<comment type="pathway">
    <text evidence="2 11">Porphyrin-containing compound metabolism; protoporphyrin-IX biosynthesis; protoporphyrin-IX from protoporphyrinogen-IX: step 1/1.</text>
</comment>
<comment type="function">
    <text evidence="1 11">Catalyzes the 6-electron oxidation of protoporphyrinogen-IX to form protoporphyrin-IX.</text>
</comment>
<keyword evidence="5 11" id="KW-0285">Flavoprotein</keyword>
<comment type="subcellular location">
    <subcellularLocation>
        <location evidence="11">Mitochondrion inner membrane</location>
    </subcellularLocation>
</comment>
<comment type="similarity">
    <text evidence="3 11">Belongs to the protoporphyrinogen/coproporphyrinogen oxidase family. Protoporphyrinogen oxidase subfamily.</text>
</comment>
<dbReference type="PANTHER" id="PTHR42923">
    <property type="entry name" value="PROTOPORPHYRINOGEN OXIDASE"/>
    <property type="match status" value="1"/>
</dbReference>
<keyword evidence="7 11" id="KW-0560">Oxidoreductase</keyword>
<dbReference type="STRING" id="578459.A0A194S837"/>
<evidence type="ECO:0000256" key="9">
    <source>
        <dbReference type="ARBA" id="ARBA00023244"/>
    </source>
</evidence>
<dbReference type="EC" id="1.3.3.4" evidence="4 11"/>
<evidence type="ECO:0000256" key="4">
    <source>
        <dbReference type="ARBA" id="ARBA00012867"/>
    </source>
</evidence>
<dbReference type="Pfam" id="PF01593">
    <property type="entry name" value="Amino_oxidase"/>
    <property type="match status" value="1"/>
</dbReference>
<dbReference type="AlphaFoldDB" id="A0A194S837"/>
<dbReference type="NCBIfam" id="TIGR00562">
    <property type="entry name" value="proto_IX_ox"/>
    <property type="match status" value="1"/>
</dbReference>
<dbReference type="PANTHER" id="PTHR42923:SF3">
    <property type="entry name" value="PROTOPORPHYRINOGEN OXIDASE"/>
    <property type="match status" value="1"/>
</dbReference>
<feature type="domain" description="Amine oxidase" evidence="12">
    <location>
        <begin position="21"/>
        <end position="386"/>
    </location>
</feature>
<dbReference type="GO" id="GO:0005743">
    <property type="term" value="C:mitochondrial inner membrane"/>
    <property type="evidence" value="ECO:0007669"/>
    <property type="project" value="UniProtKB-SubCell"/>
</dbReference>
<keyword evidence="8 11" id="KW-0350">Heme biosynthesis</keyword>
<evidence type="ECO:0000256" key="7">
    <source>
        <dbReference type="ARBA" id="ARBA00023002"/>
    </source>
</evidence>
<evidence type="ECO:0000256" key="2">
    <source>
        <dbReference type="ARBA" id="ARBA00005073"/>
    </source>
</evidence>
<accession>A0A194S837</accession>
<dbReference type="InterPro" id="IPR002937">
    <property type="entry name" value="Amino_oxidase"/>
</dbReference>
<dbReference type="OMA" id="PDIMENT"/>
<dbReference type="SUPFAM" id="SSF51905">
    <property type="entry name" value="FAD/NAD(P)-binding domain"/>
    <property type="match status" value="1"/>
</dbReference>
<evidence type="ECO:0000256" key="11">
    <source>
        <dbReference type="RuleBase" id="RU367069"/>
    </source>
</evidence>
<dbReference type="GO" id="GO:0004729">
    <property type="term" value="F:oxygen-dependent protoporphyrinogen oxidase activity"/>
    <property type="evidence" value="ECO:0007669"/>
    <property type="project" value="UniProtKB-UniRule"/>
</dbReference>
<evidence type="ECO:0000256" key="6">
    <source>
        <dbReference type="ARBA" id="ARBA00022827"/>
    </source>
</evidence>
<keyword evidence="9 11" id="KW-0627">Porphyrin biosynthesis</keyword>
<dbReference type="InterPro" id="IPR050464">
    <property type="entry name" value="Zeta_carotene_desat/Oxidored"/>
</dbReference>
<evidence type="ECO:0000256" key="5">
    <source>
        <dbReference type="ARBA" id="ARBA00022630"/>
    </source>
</evidence>